<keyword evidence="9" id="KW-1185">Reference proteome</keyword>
<dbReference type="Pfam" id="PF04265">
    <property type="entry name" value="TPK_B1_binding"/>
    <property type="match status" value="1"/>
</dbReference>
<feature type="domain" description="Thiamin pyrophosphokinase thiamin-binding" evidence="7">
    <location>
        <begin position="146"/>
        <end position="195"/>
    </location>
</feature>
<evidence type="ECO:0000313" key="8">
    <source>
        <dbReference type="EMBL" id="SEN08336.1"/>
    </source>
</evidence>
<keyword evidence="4" id="KW-0067">ATP-binding</keyword>
<dbReference type="Pfam" id="PF04263">
    <property type="entry name" value="TPK_catalytic"/>
    <property type="match status" value="1"/>
</dbReference>
<dbReference type="Proteomes" id="UP000199372">
    <property type="component" value="Unassembled WGS sequence"/>
</dbReference>
<keyword evidence="1" id="KW-0808">Transferase</keyword>
<proteinExistence type="predicted"/>
<evidence type="ECO:0000259" key="6">
    <source>
        <dbReference type="Pfam" id="PF04263"/>
    </source>
</evidence>
<dbReference type="InterPro" id="IPR053149">
    <property type="entry name" value="TPK"/>
</dbReference>
<keyword evidence="2" id="KW-0547">Nucleotide-binding</keyword>
<name>A0A1H8DMD7_9RHOB</name>
<dbReference type="GO" id="GO:0004788">
    <property type="term" value="F:thiamine diphosphokinase activity"/>
    <property type="evidence" value="ECO:0007669"/>
    <property type="project" value="UniProtKB-UniRule"/>
</dbReference>
<evidence type="ECO:0000256" key="3">
    <source>
        <dbReference type="ARBA" id="ARBA00022777"/>
    </source>
</evidence>
<dbReference type="GO" id="GO:0030975">
    <property type="term" value="F:thiamine binding"/>
    <property type="evidence" value="ECO:0007669"/>
    <property type="project" value="InterPro"/>
</dbReference>
<evidence type="ECO:0000256" key="5">
    <source>
        <dbReference type="NCBIfam" id="TIGR01378"/>
    </source>
</evidence>
<feature type="domain" description="Thiamin pyrophosphokinase catalytic" evidence="6">
    <location>
        <begin position="31"/>
        <end position="121"/>
    </location>
</feature>
<dbReference type="CDD" id="cd07995">
    <property type="entry name" value="TPK"/>
    <property type="match status" value="1"/>
</dbReference>
<dbReference type="InterPro" id="IPR007373">
    <property type="entry name" value="Thiamin_PyroPKinase_B1-bd"/>
</dbReference>
<dbReference type="Gene3D" id="3.40.50.10240">
    <property type="entry name" value="Thiamin pyrophosphokinase, catalytic domain"/>
    <property type="match status" value="1"/>
</dbReference>
<dbReference type="SUPFAM" id="SSF63862">
    <property type="entry name" value="Thiamin pyrophosphokinase, substrate-binding domain"/>
    <property type="match status" value="1"/>
</dbReference>
<dbReference type="EMBL" id="FOCM01000002">
    <property type="protein sequence ID" value="SEN08336.1"/>
    <property type="molecule type" value="Genomic_DNA"/>
</dbReference>
<dbReference type="InterPro" id="IPR036759">
    <property type="entry name" value="TPK_catalytic_sf"/>
</dbReference>
<dbReference type="PANTHER" id="PTHR41299:SF1">
    <property type="entry name" value="THIAMINE PYROPHOSPHOKINASE"/>
    <property type="match status" value="1"/>
</dbReference>
<sequence>MASTRVFSQGLTLLGGGASDPADLAESLVRAPDLVALDGGADVALAAGHTPALTIGDMDSISGTALAALPPDSVIRVDEQDTTDFEKGLSRVSAPLILGVGFTGGRHDHMLAALSVLVRLRPPCVLLGGEDVIFAAPRRVMLDLAPGTRVSLFPLAPVTGRSRGLEWPIDGLTLSPVGRVGTSNRALGPVELSFDGPGPIVLLPRSCLDQAIAAVTA</sequence>
<dbReference type="GO" id="GO:0009229">
    <property type="term" value="P:thiamine diphosphate biosynthetic process"/>
    <property type="evidence" value="ECO:0007669"/>
    <property type="project" value="InterPro"/>
</dbReference>
<dbReference type="GO" id="GO:0005524">
    <property type="term" value="F:ATP binding"/>
    <property type="evidence" value="ECO:0007669"/>
    <property type="project" value="UniProtKB-KW"/>
</dbReference>
<dbReference type="InterPro" id="IPR036371">
    <property type="entry name" value="TPK_B1-bd_sf"/>
</dbReference>
<evidence type="ECO:0000256" key="1">
    <source>
        <dbReference type="ARBA" id="ARBA00022679"/>
    </source>
</evidence>
<dbReference type="GO" id="GO:0006772">
    <property type="term" value="P:thiamine metabolic process"/>
    <property type="evidence" value="ECO:0007669"/>
    <property type="project" value="UniProtKB-UniRule"/>
</dbReference>
<evidence type="ECO:0000256" key="2">
    <source>
        <dbReference type="ARBA" id="ARBA00022741"/>
    </source>
</evidence>
<evidence type="ECO:0000259" key="7">
    <source>
        <dbReference type="Pfam" id="PF04265"/>
    </source>
</evidence>
<dbReference type="GO" id="GO:0016301">
    <property type="term" value="F:kinase activity"/>
    <property type="evidence" value="ECO:0007669"/>
    <property type="project" value="UniProtKB-KW"/>
</dbReference>
<gene>
    <name evidence="8" type="ORF">SAMN04488011_102395</name>
</gene>
<keyword evidence="3 8" id="KW-0418">Kinase</keyword>
<reference evidence="9" key="1">
    <citation type="submission" date="2016-10" db="EMBL/GenBank/DDBJ databases">
        <authorList>
            <person name="Varghese N."/>
            <person name="Submissions S."/>
        </authorList>
    </citation>
    <scope>NUCLEOTIDE SEQUENCE [LARGE SCALE GENOMIC DNA]</scope>
    <source>
        <strain evidence="9">DSM 26893</strain>
    </source>
</reference>
<dbReference type="OrthoDB" id="7057856at2"/>
<dbReference type="AlphaFoldDB" id="A0A1H8DMD7"/>
<dbReference type="SUPFAM" id="SSF63999">
    <property type="entry name" value="Thiamin pyrophosphokinase, catalytic domain"/>
    <property type="match status" value="1"/>
</dbReference>
<dbReference type="InterPro" id="IPR007371">
    <property type="entry name" value="TPK_catalytic"/>
</dbReference>
<protein>
    <recommendedName>
        <fullName evidence="5">Thiamine diphosphokinase</fullName>
        <ecNumber evidence="5">2.7.6.2</ecNumber>
    </recommendedName>
</protein>
<organism evidence="8 9">
    <name type="scientific">Palleronia pelagia</name>
    <dbReference type="NCBI Taxonomy" id="387096"/>
    <lineage>
        <taxon>Bacteria</taxon>
        <taxon>Pseudomonadati</taxon>
        <taxon>Pseudomonadota</taxon>
        <taxon>Alphaproteobacteria</taxon>
        <taxon>Rhodobacterales</taxon>
        <taxon>Roseobacteraceae</taxon>
        <taxon>Palleronia</taxon>
    </lineage>
</organism>
<accession>A0A1H8DMD7</accession>
<dbReference type="PANTHER" id="PTHR41299">
    <property type="entry name" value="THIAMINE PYROPHOSPHOKINASE"/>
    <property type="match status" value="1"/>
</dbReference>
<dbReference type="RefSeq" id="WP_091844707.1">
    <property type="nucleotide sequence ID" value="NZ_FOCM01000002.1"/>
</dbReference>
<dbReference type="NCBIfam" id="TIGR01378">
    <property type="entry name" value="thi_PPkinase"/>
    <property type="match status" value="1"/>
</dbReference>
<dbReference type="InterPro" id="IPR006282">
    <property type="entry name" value="Thi_PPkinase"/>
</dbReference>
<evidence type="ECO:0000256" key="4">
    <source>
        <dbReference type="ARBA" id="ARBA00022840"/>
    </source>
</evidence>
<evidence type="ECO:0000313" key="9">
    <source>
        <dbReference type="Proteomes" id="UP000199372"/>
    </source>
</evidence>
<dbReference type="EC" id="2.7.6.2" evidence="5"/>